<evidence type="ECO:0000313" key="3">
    <source>
        <dbReference type="EMBL" id="AAF10541.1"/>
    </source>
</evidence>
<dbReference type="InParanoid" id="Q9RVR0"/>
<dbReference type="GO" id="GO:0016491">
    <property type="term" value="F:oxidoreductase activity"/>
    <property type="evidence" value="ECO:0007669"/>
    <property type="project" value="InterPro"/>
</dbReference>
<dbReference type="Pfam" id="PF03358">
    <property type="entry name" value="FMN_red"/>
    <property type="match status" value="1"/>
</dbReference>
<dbReference type="PANTHER" id="PTHR30543">
    <property type="entry name" value="CHROMATE REDUCTASE"/>
    <property type="match status" value="1"/>
</dbReference>
<dbReference type="GO" id="GO:0010181">
    <property type="term" value="F:FMN binding"/>
    <property type="evidence" value="ECO:0000318"/>
    <property type="project" value="GO_Central"/>
</dbReference>
<dbReference type="PANTHER" id="PTHR30543:SF28">
    <property type="entry name" value="NADPH-DEPENDENT FMN REDUCTASE-LIKE DOMAIN-CONTAINING PROTEIN"/>
    <property type="match status" value="1"/>
</dbReference>
<organism evidence="3 4">
    <name type="scientific">Deinococcus radiodurans (strain ATCC 13939 / DSM 20539 / JCM 16871 / CCUG 27074 / LMG 4051 / NBRC 15346 / NCIMB 9279 / VKM B-1422 / R1)</name>
    <dbReference type="NCBI Taxonomy" id="243230"/>
    <lineage>
        <taxon>Bacteria</taxon>
        <taxon>Thermotogati</taxon>
        <taxon>Deinococcota</taxon>
        <taxon>Deinococci</taxon>
        <taxon>Deinococcales</taxon>
        <taxon>Deinococcaceae</taxon>
        <taxon>Deinococcus</taxon>
    </lineage>
</organism>
<dbReference type="HOGENOM" id="CLU_055322_1_2_0"/>
<proteinExistence type="predicted"/>
<dbReference type="PaxDb" id="243230-DR_0962"/>
<dbReference type="InterPro" id="IPR005025">
    <property type="entry name" value="FMN_Rdtase-like_dom"/>
</dbReference>
<dbReference type="OrthoDB" id="9814010at2"/>
<evidence type="ECO:0000259" key="2">
    <source>
        <dbReference type="Pfam" id="PF03358"/>
    </source>
</evidence>
<dbReference type="EnsemblBacteria" id="AAF10541">
    <property type="protein sequence ID" value="AAF10541"/>
    <property type="gene ID" value="DR_0962"/>
</dbReference>
<dbReference type="SUPFAM" id="SSF52218">
    <property type="entry name" value="Flavoproteins"/>
    <property type="match status" value="1"/>
</dbReference>
<dbReference type="InterPro" id="IPR029039">
    <property type="entry name" value="Flavoprotein-like_sf"/>
</dbReference>
<dbReference type="Gene3D" id="3.40.50.360">
    <property type="match status" value="1"/>
</dbReference>
<dbReference type="eggNOG" id="COG0431">
    <property type="taxonomic scope" value="Bacteria"/>
</dbReference>
<dbReference type="Proteomes" id="UP000002524">
    <property type="component" value="Chromosome 1"/>
</dbReference>
<dbReference type="EMBL" id="AE000513">
    <property type="protein sequence ID" value="AAF10541.1"/>
    <property type="molecule type" value="Genomic_DNA"/>
</dbReference>
<reference evidence="3 4" key="1">
    <citation type="journal article" date="1999" name="Science">
        <title>Genome sequence of the radioresistant bacterium Deinococcus radiodurans R1.</title>
        <authorList>
            <person name="White O."/>
            <person name="Eisen J.A."/>
            <person name="Heidelberg J.F."/>
            <person name="Hickey E.K."/>
            <person name="Peterson J.D."/>
            <person name="Dodson R.J."/>
            <person name="Haft D.H."/>
            <person name="Gwinn M.L."/>
            <person name="Nelson W.C."/>
            <person name="Richardson D.L."/>
            <person name="Moffat K.S."/>
            <person name="Qin H."/>
            <person name="Jiang L."/>
            <person name="Pamphile W."/>
            <person name="Crosby M."/>
            <person name="Shen M."/>
            <person name="Vamathevan J.J."/>
            <person name="Lam P."/>
            <person name="McDonald L."/>
            <person name="Utterback T."/>
            <person name="Zalewski C."/>
            <person name="Makarova K.S."/>
            <person name="Aravind L."/>
            <person name="Daly M.J."/>
            <person name="Minton K.W."/>
            <person name="Fleischmann R.D."/>
            <person name="Ketchum K.A."/>
            <person name="Nelson K.E."/>
            <person name="Salzberg S."/>
            <person name="Smith H.O."/>
            <person name="Venter J.C."/>
            <person name="Fraser C.M."/>
        </authorList>
    </citation>
    <scope>NUCLEOTIDE SEQUENCE [LARGE SCALE GENOMIC DNA]</scope>
    <source>
        <strain evidence="4">ATCC 13939 / DSM 20539 / JCM 16871 / LMG 4051 / NBRC 15346 / NCIMB 9279 / R1 / VKM B-1422</strain>
    </source>
</reference>
<keyword evidence="4" id="KW-1185">Reference proteome</keyword>
<protein>
    <recommendedName>
        <fullName evidence="2">NADPH-dependent FMN reductase-like domain-containing protein</fullName>
    </recommendedName>
</protein>
<dbReference type="PATRIC" id="fig|243230.17.peg.1149"/>
<evidence type="ECO:0000313" key="4">
    <source>
        <dbReference type="Proteomes" id="UP000002524"/>
    </source>
</evidence>
<gene>
    <name evidence="3" type="ordered locus">DR_0962</name>
</gene>
<feature type="domain" description="NADPH-dependent FMN reductase-like" evidence="2">
    <location>
        <begin position="43"/>
        <end position="188"/>
    </location>
</feature>
<evidence type="ECO:0000256" key="1">
    <source>
        <dbReference type="SAM" id="MobiDB-lite"/>
    </source>
</evidence>
<dbReference type="KEGG" id="dra:DR_0962"/>
<name>Q9RVR0_DEIRA</name>
<accession>Q9RVR0</accession>
<feature type="compositionally biased region" description="Basic and acidic residues" evidence="1">
    <location>
        <begin position="1"/>
        <end position="10"/>
    </location>
</feature>
<feature type="region of interest" description="Disordered" evidence="1">
    <location>
        <begin position="1"/>
        <end position="34"/>
    </location>
</feature>
<dbReference type="AlphaFoldDB" id="Q9RVR0"/>
<sequence>MTLYQEETRRAAKQRALPQARGEGSLSTAPPPPPSTLPLMLSLTVLSTSLDPESRSAWLAALTARQLREAGHRVTHLDLRETPLGPFDNVQGPGGCYEHPNAGTYYDAIAGADGIFLAAPVYNWGLGSGTKALIELTGSSDAERGLYGAWFDQPVTFLISGGLPEGYLSHGALAFGLMVDFKCVVNPHFVYATSAHWDAPEVPGEWLRERLTRTVERGVDLAGRLKGRDYRSVWEL</sequence>
<dbReference type="GO" id="GO:0005829">
    <property type="term" value="C:cytosol"/>
    <property type="evidence" value="ECO:0000318"/>
    <property type="project" value="GO_Central"/>
</dbReference>
<dbReference type="InterPro" id="IPR050712">
    <property type="entry name" value="NAD(P)H-dep_reductase"/>
</dbReference>
<dbReference type="PIR" id="A75455">
    <property type="entry name" value="A75455"/>
</dbReference>
<dbReference type="STRING" id="243230.DR_0962"/>